<feature type="region of interest" description="Disordered" evidence="1">
    <location>
        <begin position="1"/>
        <end position="21"/>
    </location>
</feature>
<keyword evidence="3" id="KW-1185">Reference proteome</keyword>
<sequence>MASHTSEAGKATKSHASPLYGASAFPSYASRKMNTNSPKIKRTACTHRCLKKGSCTLQYNCLATFNYKHAVFPQSNNPAWQNFAAGEKLHTKDTKTRYKVET</sequence>
<organism evidence="2 3">
    <name type="scientific">Trichinella zimbabwensis</name>
    <dbReference type="NCBI Taxonomy" id="268475"/>
    <lineage>
        <taxon>Eukaryota</taxon>
        <taxon>Metazoa</taxon>
        <taxon>Ecdysozoa</taxon>
        <taxon>Nematoda</taxon>
        <taxon>Enoplea</taxon>
        <taxon>Dorylaimia</taxon>
        <taxon>Trichinellida</taxon>
        <taxon>Trichinellidae</taxon>
        <taxon>Trichinella</taxon>
    </lineage>
</organism>
<dbReference type="EMBL" id="JYDP01000043">
    <property type="protein sequence ID" value="KRZ12078.1"/>
    <property type="molecule type" value="Genomic_DNA"/>
</dbReference>
<dbReference type="Proteomes" id="UP000055024">
    <property type="component" value="Unassembled WGS sequence"/>
</dbReference>
<dbReference type="AlphaFoldDB" id="A0A0V1HMT9"/>
<evidence type="ECO:0000313" key="2">
    <source>
        <dbReference type="EMBL" id="KRZ12078.1"/>
    </source>
</evidence>
<evidence type="ECO:0000313" key="3">
    <source>
        <dbReference type="Proteomes" id="UP000055024"/>
    </source>
</evidence>
<accession>A0A0V1HMT9</accession>
<proteinExistence type="predicted"/>
<gene>
    <name evidence="2" type="ORF">T11_10506</name>
</gene>
<evidence type="ECO:0000256" key="1">
    <source>
        <dbReference type="SAM" id="MobiDB-lite"/>
    </source>
</evidence>
<name>A0A0V1HMT9_9BILA</name>
<protein>
    <submittedName>
        <fullName evidence="2">Uncharacterized protein</fullName>
    </submittedName>
</protein>
<reference evidence="2 3" key="1">
    <citation type="submission" date="2015-01" db="EMBL/GenBank/DDBJ databases">
        <title>Evolution of Trichinella species and genotypes.</title>
        <authorList>
            <person name="Korhonen P.K."/>
            <person name="Edoardo P."/>
            <person name="Giuseppe L.R."/>
            <person name="Gasser R.B."/>
        </authorList>
    </citation>
    <scope>NUCLEOTIDE SEQUENCE [LARGE SCALE GENOMIC DNA]</scope>
    <source>
        <strain evidence="2">ISS1029</strain>
    </source>
</reference>
<comment type="caution">
    <text evidence="2">The sequence shown here is derived from an EMBL/GenBank/DDBJ whole genome shotgun (WGS) entry which is preliminary data.</text>
</comment>